<reference evidence="1" key="1">
    <citation type="submission" date="2019-04" db="EMBL/GenBank/DDBJ databases">
        <title>Friends and foes A comparative genomics studyof 23 Aspergillus species from section Flavi.</title>
        <authorList>
            <consortium name="DOE Joint Genome Institute"/>
            <person name="Kjaerbolling I."/>
            <person name="Vesth T."/>
            <person name="Frisvad J.C."/>
            <person name="Nybo J.L."/>
            <person name="Theobald S."/>
            <person name="Kildgaard S."/>
            <person name="Isbrandt T."/>
            <person name="Kuo A."/>
            <person name="Sato A."/>
            <person name="Lyhne E.K."/>
            <person name="Kogle M.E."/>
            <person name="Wiebenga A."/>
            <person name="Kun R.S."/>
            <person name="Lubbers R.J."/>
            <person name="Makela M.R."/>
            <person name="Barry K."/>
            <person name="Chovatia M."/>
            <person name="Clum A."/>
            <person name="Daum C."/>
            <person name="Haridas S."/>
            <person name="He G."/>
            <person name="LaButti K."/>
            <person name="Lipzen A."/>
            <person name="Mondo S."/>
            <person name="Riley R."/>
            <person name="Salamov A."/>
            <person name="Simmons B.A."/>
            <person name="Magnuson J.K."/>
            <person name="Henrissat B."/>
            <person name="Mortensen U.H."/>
            <person name="Larsen T.O."/>
            <person name="Devries R.P."/>
            <person name="Grigoriev I.V."/>
            <person name="Machida M."/>
            <person name="Baker S.E."/>
            <person name="Andersen M.R."/>
        </authorList>
    </citation>
    <scope>NUCLEOTIDE SEQUENCE [LARGE SCALE GENOMIC DNA]</scope>
    <source>
        <strain evidence="1">IBT 14317</strain>
    </source>
</reference>
<gene>
    <name evidence="1" type="ORF">BDV23DRAFT_162867</name>
</gene>
<accession>A0A5N7BXP6</accession>
<proteinExistence type="predicted"/>
<protein>
    <submittedName>
        <fullName evidence="1">Uncharacterized protein</fullName>
    </submittedName>
</protein>
<dbReference type="AlphaFoldDB" id="A0A5N7BXP6"/>
<name>A0A5N7BXP6_PETAA</name>
<dbReference type="Proteomes" id="UP000326877">
    <property type="component" value="Unassembled WGS sequence"/>
</dbReference>
<sequence>MSDCPSIKYPMKNSISWQEGLLTSVITLSYLHSRLFAARRGCIYRNLPKMLRLGKQWIYNSCTYWLG</sequence>
<organism evidence="1">
    <name type="scientific">Petromyces alliaceus</name>
    <name type="common">Aspergillus alliaceus</name>
    <dbReference type="NCBI Taxonomy" id="209559"/>
    <lineage>
        <taxon>Eukaryota</taxon>
        <taxon>Fungi</taxon>
        <taxon>Dikarya</taxon>
        <taxon>Ascomycota</taxon>
        <taxon>Pezizomycotina</taxon>
        <taxon>Eurotiomycetes</taxon>
        <taxon>Eurotiomycetidae</taxon>
        <taxon>Eurotiales</taxon>
        <taxon>Aspergillaceae</taxon>
        <taxon>Aspergillus</taxon>
        <taxon>Aspergillus subgen. Circumdati</taxon>
    </lineage>
</organism>
<dbReference type="EMBL" id="ML735308">
    <property type="protein sequence ID" value="KAE8386590.1"/>
    <property type="molecule type" value="Genomic_DNA"/>
</dbReference>
<evidence type="ECO:0000313" key="1">
    <source>
        <dbReference type="EMBL" id="KAE8386590.1"/>
    </source>
</evidence>